<dbReference type="EMBL" id="JAWDGP010007240">
    <property type="protein sequence ID" value="KAK3727460.1"/>
    <property type="molecule type" value="Genomic_DNA"/>
</dbReference>
<keyword evidence="3" id="KW-1185">Reference proteome</keyword>
<gene>
    <name evidence="2" type="ORF">RRG08_058877</name>
</gene>
<feature type="region of interest" description="Disordered" evidence="1">
    <location>
        <begin position="173"/>
        <end position="195"/>
    </location>
</feature>
<evidence type="ECO:0000313" key="3">
    <source>
        <dbReference type="Proteomes" id="UP001283361"/>
    </source>
</evidence>
<organism evidence="2 3">
    <name type="scientific">Elysia crispata</name>
    <name type="common">lettuce slug</name>
    <dbReference type="NCBI Taxonomy" id="231223"/>
    <lineage>
        <taxon>Eukaryota</taxon>
        <taxon>Metazoa</taxon>
        <taxon>Spiralia</taxon>
        <taxon>Lophotrochozoa</taxon>
        <taxon>Mollusca</taxon>
        <taxon>Gastropoda</taxon>
        <taxon>Heterobranchia</taxon>
        <taxon>Euthyneura</taxon>
        <taxon>Panpulmonata</taxon>
        <taxon>Sacoglossa</taxon>
        <taxon>Placobranchoidea</taxon>
        <taxon>Plakobranchidae</taxon>
        <taxon>Elysia</taxon>
    </lineage>
</organism>
<reference evidence="2" key="1">
    <citation type="journal article" date="2023" name="G3 (Bethesda)">
        <title>A reference genome for the long-term kleptoplast-retaining sea slug Elysia crispata morphotype clarki.</title>
        <authorList>
            <person name="Eastman K.E."/>
            <person name="Pendleton A.L."/>
            <person name="Shaikh M.A."/>
            <person name="Suttiyut T."/>
            <person name="Ogas R."/>
            <person name="Tomko P."/>
            <person name="Gavelis G."/>
            <person name="Widhalm J.R."/>
            <person name="Wisecaver J.H."/>
        </authorList>
    </citation>
    <scope>NUCLEOTIDE SEQUENCE</scope>
    <source>
        <strain evidence="2">ECLA1</strain>
    </source>
</reference>
<proteinExistence type="predicted"/>
<feature type="compositionally biased region" description="Basic and acidic residues" evidence="1">
    <location>
        <begin position="182"/>
        <end position="195"/>
    </location>
</feature>
<protein>
    <submittedName>
        <fullName evidence="2">Uncharacterized protein</fullName>
    </submittedName>
</protein>
<evidence type="ECO:0000256" key="1">
    <source>
        <dbReference type="SAM" id="MobiDB-lite"/>
    </source>
</evidence>
<evidence type="ECO:0000313" key="2">
    <source>
        <dbReference type="EMBL" id="KAK3727460.1"/>
    </source>
</evidence>
<comment type="caution">
    <text evidence="2">The sequence shown here is derived from an EMBL/GenBank/DDBJ whole genome shotgun (WGS) entry which is preliminary data.</text>
</comment>
<accession>A0AAE1CPX6</accession>
<name>A0AAE1CPX6_9GAST</name>
<dbReference type="Proteomes" id="UP001283361">
    <property type="component" value="Unassembled WGS sequence"/>
</dbReference>
<sequence>MRRALRVLSPKSSIENTAVSKRCEALRCSGLHKGFGFISTHPLALAVDALSRHAAGDSVLAQTRRRVVEEDLHASGPRERPVQRQTLTLVQMVNLRVRNGDGRFHPSEPVAVFQTLHHLTTSRTFTSFEMMMAARGVRALLLIVGRELATPAGTGHRVRSTAQVSGNYGKWLNTGSGQVRGQKSDAIDPARDKESQDASLPHHFLFAIIRMTLQLVHDDATNLSIQTTDSLIQNKTLFDTGHSFLVTSQRRADTLANN</sequence>
<dbReference type="AlphaFoldDB" id="A0AAE1CPX6"/>